<sequence>MGVTADAVVVGAGLSGLEVARLLAAGGLRDVLVLDSGGMGTGFGPGTAAVRWRSSLPPHYQVVRRSDQVGGRSLRWHGVVIRMDDWALADPCWPERVRKALLESLYDDVERDLRAWAGGPLAPTSPVPPDPVSAALDSALRPVPQAVRSEGEGRRAYTPLDHCAGGRDPRIRARCEAVELVSGRGRITGVRVRGADGADEVISAGVVVLAAGTLENTRLVAQLPELAGHGPATGLNDHLVRGFVVRLPAAALGVSGSVDALWYAPGDAIARCNVFVRLRDAPDSHPEEVLLDVWAMGEQVRSEHTRVSFTPMARSPWPGLIEPGFAPDDLEMLAGQRELLGRVWANVAAGVGLRALDLWFGDFRTAPEPFDTAMMQVTGLPLGSPATYGWPLGSVDHEAGTLPLGGDLVDEHGGLRTVDGAYVVGPASFPRSGAANPSLTTLALAHWTATGLTSTS</sequence>
<dbReference type="PANTHER" id="PTHR42784">
    <property type="entry name" value="PYRANOSE 2-OXIDASE"/>
    <property type="match status" value="1"/>
</dbReference>
<evidence type="ECO:0000313" key="10">
    <source>
        <dbReference type="Proteomes" id="UP001529272"/>
    </source>
</evidence>
<dbReference type="Pfam" id="PF05199">
    <property type="entry name" value="GMC_oxred_C"/>
    <property type="match status" value="1"/>
</dbReference>
<keyword evidence="10" id="KW-1185">Reference proteome</keyword>
<dbReference type="EMBL" id="CP015267">
    <property type="protein sequence ID" value="ASL15669.1"/>
    <property type="molecule type" value="Genomic_DNA"/>
</dbReference>
<dbReference type="SUPFAM" id="SSF51905">
    <property type="entry name" value="FAD/NAD(P)-binding domain"/>
    <property type="match status" value="1"/>
</dbReference>
<evidence type="ECO:0000256" key="3">
    <source>
        <dbReference type="ARBA" id="ARBA00022630"/>
    </source>
</evidence>
<reference evidence="8" key="4">
    <citation type="submission" date="2023-06" db="EMBL/GenBank/DDBJ databases">
        <authorList>
            <person name="Spilker T."/>
        </authorList>
    </citation>
    <scope>NUCLEOTIDE SEQUENCE</scope>
    <source>
        <strain evidence="8">FLAC1071</strain>
    </source>
</reference>
<feature type="domain" description="Glucose-methanol-choline oxidoreductase C-terminal" evidence="6">
    <location>
        <begin position="394"/>
        <end position="445"/>
    </location>
</feature>
<keyword evidence="4" id="KW-0274">FAD</keyword>
<dbReference type="InterPro" id="IPR007867">
    <property type="entry name" value="GMC_OxRtase_C"/>
</dbReference>
<keyword evidence="5" id="KW-0560">Oxidoreductase</keyword>
<reference evidence="8 10" key="3">
    <citation type="submission" date="2023-06" db="EMBL/GenBank/DDBJ databases">
        <title>Itaconate inhibition of nontuberculous mycobacteria.</title>
        <authorList>
            <person name="Breen P."/>
            <person name="Zimbric M."/>
            <person name="Caverly L."/>
        </authorList>
    </citation>
    <scope>NUCLEOTIDE SEQUENCE [LARGE SCALE GENOMIC DNA]</scope>
    <source>
        <strain evidence="8 10">FLAC1071</strain>
    </source>
</reference>
<protein>
    <submittedName>
        <fullName evidence="7">FAD dependent oxidoreductase</fullName>
    </submittedName>
    <submittedName>
        <fullName evidence="8">GMC oxidoreductase</fullName>
    </submittedName>
</protein>
<comment type="similarity">
    <text evidence="2">Belongs to the GMC oxidoreductase family.</text>
</comment>
<dbReference type="Gene3D" id="3.50.50.60">
    <property type="entry name" value="FAD/NAD(P)-binding domain"/>
    <property type="match status" value="3"/>
</dbReference>
<evidence type="ECO:0000256" key="5">
    <source>
        <dbReference type="ARBA" id="ARBA00023002"/>
    </source>
</evidence>
<dbReference type="InterPro" id="IPR036188">
    <property type="entry name" value="FAD/NAD-bd_sf"/>
</dbReference>
<proteinExistence type="inferred from homology"/>
<comment type="cofactor">
    <cofactor evidence="1">
        <name>FAD</name>
        <dbReference type="ChEBI" id="CHEBI:57692"/>
    </cofactor>
</comment>
<evidence type="ECO:0000256" key="2">
    <source>
        <dbReference type="ARBA" id="ARBA00010790"/>
    </source>
</evidence>
<accession>A0A1Y0T8T8</accession>
<dbReference type="EMBL" id="JASZZX010000035">
    <property type="protein sequence ID" value="MDM3929381.1"/>
    <property type="molecule type" value="Genomic_DNA"/>
</dbReference>
<dbReference type="RefSeq" id="WP_008257450.1">
    <property type="nucleotide sequence ID" value="NZ_CAAHFK010000044.1"/>
</dbReference>
<keyword evidence="3" id="KW-0285">Flavoprotein</keyword>
<evidence type="ECO:0000259" key="6">
    <source>
        <dbReference type="Pfam" id="PF05199"/>
    </source>
</evidence>
<evidence type="ECO:0000313" key="8">
    <source>
        <dbReference type="EMBL" id="MDM3929381.1"/>
    </source>
</evidence>
<dbReference type="PANTHER" id="PTHR42784:SF1">
    <property type="entry name" value="PYRANOSE 2-OXIDASE"/>
    <property type="match status" value="1"/>
</dbReference>
<dbReference type="AlphaFoldDB" id="A0A1Y0T8T8"/>
<organism evidence="7 9">
    <name type="scientific">Mycobacterium intracellulare subsp. chimaera</name>
    <dbReference type="NCBI Taxonomy" id="222805"/>
    <lineage>
        <taxon>Bacteria</taxon>
        <taxon>Bacillati</taxon>
        <taxon>Actinomycetota</taxon>
        <taxon>Actinomycetes</taxon>
        <taxon>Mycobacteriales</taxon>
        <taxon>Mycobacteriaceae</taxon>
        <taxon>Mycobacterium</taxon>
        <taxon>Mycobacterium avium complex (MAC)</taxon>
    </lineage>
</organism>
<dbReference type="GeneID" id="91489689"/>
<name>A0A1Y0T8T8_MYCIT</name>
<dbReference type="Proteomes" id="UP001529272">
    <property type="component" value="Unassembled WGS sequence"/>
</dbReference>
<evidence type="ECO:0000313" key="9">
    <source>
        <dbReference type="Proteomes" id="UP000198286"/>
    </source>
</evidence>
<dbReference type="Proteomes" id="UP000198286">
    <property type="component" value="Chromosome"/>
</dbReference>
<reference evidence="7 9" key="1">
    <citation type="journal article" date="2017" name="Lancet Infect. Dis.">
        <title>Global outbreak of severe Mycobacterium chimaera disease after cardiac surgery: a molecular epidemiological study.</title>
        <authorList>
            <person name="van Ingen J."/>
            <person name="Kohl T."/>
            <person name="Kranzer K."/>
            <person name="Hasse B."/>
            <person name="Keller P."/>
            <person name="Szafranska A."/>
            <person name="Hillemann D."/>
            <person name="Chand M."/>
            <person name="Schreiber P."/>
            <person name="Sommerstein R."/>
            <person name="Berger C."/>
            <person name="Genoni M."/>
            <person name="Ruegg C."/>
            <person name="Troillet N."/>
            <person name="Widmer A.F."/>
            <person name="Becker S.L."/>
            <person name="Herrmann M."/>
            <person name="Eckmanns T."/>
            <person name="Haller S."/>
            <person name="Hoeller C."/>
            <person name="Debast S.B."/>
            <person name="Wolfhagen M.J."/>
            <person name="Hopman J."/>
            <person name="Kluytmans J."/>
            <person name="Langelaar M."/>
            <person name="Notermans D.W."/>
            <person name="ten Oever J."/>
            <person name="van den Barselaar P."/>
            <person name="Vonk A.B.A."/>
            <person name="Vos M.C."/>
            <person name="Ahmed N."/>
            <person name="Brown T."/>
            <person name="Crook D."/>
            <person name="Lamagni T."/>
            <person name="Phin N."/>
            <person name="Smith E.G."/>
            <person name="Zambon M."/>
            <person name="Serr A."/>
            <person name="Goetting T."/>
            <person name="Ebner W."/>
            <person name="Thuermer A."/>
            <person name="Utpatel C."/>
            <person name="Sproer C."/>
            <person name="Bunk B."/>
            <person name="Nubel U."/>
            <person name="Bloemberg G."/>
            <person name="Bottger E."/>
            <person name="Niemann S."/>
            <person name="Wagner D."/>
            <person name="Sax H."/>
        </authorList>
    </citation>
    <scope>NUCLEOTIDE SEQUENCE [LARGE SCALE GENOMIC DNA]</scope>
    <source>
        <strain evidence="7 9">ZUERICH-2</strain>
    </source>
</reference>
<reference evidence="10" key="2">
    <citation type="submission" date="2023-06" db="EMBL/GenBank/DDBJ databases">
        <title>Itaconate inhibition of nontuberculous mycobacteria.</title>
        <authorList>
            <person name="Spilker T."/>
        </authorList>
    </citation>
    <scope>NUCLEOTIDE SEQUENCE [LARGE SCALE GENOMIC DNA]</scope>
    <source>
        <strain evidence="10">FLAC1071</strain>
    </source>
</reference>
<dbReference type="GO" id="GO:0016614">
    <property type="term" value="F:oxidoreductase activity, acting on CH-OH group of donors"/>
    <property type="evidence" value="ECO:0007669"/>
    <property type="project" value="InterPro"/>
</dbReference>
<evidence type="ECO:0000256" key="1">
    <source>
        <dbReference type="ARBA" id="ARBA00001974"/>
    </source>
</evidence>
<evidence type="ECO:0000256" key="4">
    <source>
        <dbReference type="ARBA" id="ARBA00022827"/>
    </source>
</evidence>
<evidence type="ECO:0000313" key="7">
    <source>
        <dbReference type="EMBL" id="ASL15669.1"/>
    </source>
</evidence>
<dbReference type="InterPro" id="IPR051473">
    <property type="entry name" value="P2Ox-like"/>
</dbReference>
<gene>
    <name evidence="7" type="ORF">MYCOZU2_03281</name>
    <name evidence="8" type="ORF">QRB35_25700</name>
</gene>